<organism evidence="13 14">
    <name type="scientific">Wickerhamiella sorbophila</name>
    <dbReference type="NCBI Taxonomy" id="45607"/>
    <lineage>
        <taxon>Eukaryota</taxon>
        <taxon>Fungi</taxon>
        <taxon>Dikarya</taxon>
        <taxon>Ascomycota</taxon>
        <taxon>Saccharomycotina</taxon>
        <taxon>Dipodascomycetes</taxon>
        <taxon>Dipodascales</taxon>
        <taxon>Trichomonascaceae</taxon>
        <taxon>Wickerhamiella</taxon>
    </lineage>
</organism>
<dbReference type="PANTHER" id="PTHR18896:SF76">
    <property type="entry name" value="PHOSPHOLIPASE"/>
    <property type="match status" value="1"/>
</dbReference>
<evidence type="ECO:0000313" key="13">
    <source>
        <dbReference type="EMBL" id="PRT56902.1"/>
    </source>
</evidence>
<feature type="domain" description="PLD phosphodiesterase" evidence="12">
    <location>
        <begin position="971"/>
        <end position="998"/>
    </location>
</feature>
<evidence type="ECO:0000256" key="4">
    <source>
        <dbReference type="ARBA" id="ARBA00022737"/>
    </source>
</evidence>
<feature type="compositionally biased region" description="Basic and acidic residues" evidence="11">
    <location>
        <begin position="213"/>
        <end position="222"/>
    </location>
</feature>
<evidence type="ECO:0000256" key="11">
    <source>
        <dbReference type="SAM" id="MobiDB-lite"/>
    </source>
</evidence>
<keyword evidence="7" id="KW-0443">Lipid metabolism</keyword>
<reference evidence="13 14" key="1">
    <citation type="submission" date="2017-04" db="EMBL/GenBank/DDBJ databases">
        <title>Genome sequencing of [Candida] sorbophila.</title>
        <authorList>
            <person name="Ahn J.O."/>
        </authorList>
    </citation>
    <scope>NUCLEOTIDE SEQUENCE [LARGE SCALE GENOMIC DNA]</scope>
    <source>
        <strain evidence="13 14">DS02</strain>
    </source>
</reference>
<feature type="compositionally biased region" description="Basic and acidic residues" evidence="11">
    <location>
        <begin position="1"/>
        <end position="12"/>
    </location>
</feature>
<dbReference type="PROSITE" id="PS50035">
    <property type="entry name" value="PLD"/>
    <property type="match status" value="2"/>
</dbReference>
<evidence type="ECO:0000256" key="9">
    <source>
        <dbReference type="ARBA" id="ARBA00074658"/>
    </source>
</evidence>
<dbReference type="Proteomes" id="UP000238350">
    <property type="component" value="Unassembled WGS sequence"/>
</dbReference>
<comment type="similarity">
    <text evidence="2">Belongs to the phospholipase D family.</text>
</comment>
<dbReference type="Gene3D" id="3.30.870.10">
    <property type="entry name" value="Endonuclease Chain A"/>
    <property type="match status" value="2"/>
</dbReference>
<feature type="region of interest" description="Disordered" evidence="11">
    <location>
        <begin position="203"/>
        <end position="226"/>
    </location>
</feature>
<evidence type="ECO:0000256" key="3">
    <source>
        <dbReference type="ARBA" id="ARBA00012027"/>
    </source>
</evidence>
<dbReference type="STRING" id="45607.A0A2T0FPJ2"/>
<dbReference type="Pfam" id="PF13091">
    <property type="entry name" value="PLDc_2"/>
    <property type="match status" value="1"/>
</dbReference>
<evidence type="ECO:0000256" key="7">
    <source>
        <dbReference type="ARBA" id="ARBA00023098"/>
    </source>
</evidence>
<dbReference type="InterPro" id="IPR025202">
    <property type="entry name" value="PLD-like_dom"/>
</dbReference>
<dbReference type="InterPro" id="IPR001736">
    <property type="entry name" value="PLipase_D/transphosphatidylase"/>
</dbReference>
<feature type="compositionally biased region" description="Basic and acidic residues" evidence="11">
    <location>
        <begin position="27"/>
        <end position="38"/>
    </location>
</feature>
<dbReference type="EC" id="3.1.4.4" evidence="3"/>
<keyword evidence="6" id="KW-0442">Lipid degradation</keyword>
<dbReference type="OrthoDB" id="14911at2759"/>
<dbReference type="SUPFAM" id="SSF56024">
    <property type="entry name" value="Phospholipase D/nuclease"/>
    <property type="match status" value="2"/>
</dbReference>
<accession>A0A2T0FPJ2</accession>
<evidence type="ECO:0000256" key="10">
    <source>
        <dbReference type="ARBA" id="ARBA00079280"/>
    </source>
</evidence>
<dbReference type="GO" id="GO:0004630">
    <property type="term" value="F:phospholipase D activity"/>
    <property type="evidence" value="ECO:0007669"/>
    <property type="project" value="UniProtKB-EC"/>
</dbReference>
<dbReference type="GO" id="GO:0009395">
    <property type="term" value="P:phospholipid catabolic process"/>
    <property type="evidence" value="ECO:0007669"/>
    <property type="project" value="TreeGrafter"/>
</dbReference>
<proteinExistence type="inferred from homology"/>
<sequence>MDQDSAPRRTEEPSVQNGGVQAQPELLRGEHEHGRRPSDGAASRANGKSRLAHFVHGKNLRSFWRTERDPKEPGRFAKLAQLVRRGHGQKYNWADGRRMDESELLREVEKSSQLYADVASVAPIVSLLGSKIMSSASGYNRVPVLLDQISVRVVPEQPDKLKHTVRIFVEYGSGLSKISWSVVRSYRDFFFLNSKIVKDPIWTSTARPPHLPGLKEFDSDKHSHGHHRFTMYHHHHNNEENTLHNNGSRQAANSGSNVEPRPGPPPLHPGARSVSPAPRNASPGVQPTTSAQAVVCDVTSDSTSVNSSALSAAVYDDFRPQTAPTSLERALEWYLTELLKAYRFSGESNRIMQFLELSFTSVLLAPDSAYHGKEGAALVYSRASGAGWRVRHWHPKDLAALYRRHSPKWVLVCESFIVLVENIGSTSVSEVFDVDTSFAVLPSSRRATEEELRALIRHDIEKETKQQNAFEVIATHGTTVFSAMGALQEDLLPKVGSGRGFLLHLRNNGRELKLVVKSRHELRRWHTSLLQMSAATPWSMENRFQSFAPVRYNVFSQFFVDGRDYFWTLSEALENARDTIYILDWWLSPETYLRRPAESNQRWRLDRVLKRRAEAGVKIFIVVYRNVGATIPIDSLWTKHSMLDLHPNIHCLRSPNQVLQNSALFWAHHEKVCVIDHTIGFCGGIDLCFGRWDTPQHVLVDDAVDAFHKTNEEAKSSATPTQVWPGKDYSNPRVKDFFRLDQPYEEMYDRQVTPRMPWHDVHQMVIGQPARDLARHFTQRWNYVIRQKTPSRRTPLLIPPPDFTQEELERLGLTGTCEFQVLRSSGDWSLGLKKHEQSIQNAYIKLIDESKHFVYIENQFFISSTVVDDVKIENRIGDALVQRIIRAFEKGEKWRAIIVIPLMPGFEANVDTPEASSVRVICQCQFNTISRGPHSIFYRLEKAGIRPDQYISFFSLRKWGKIGPEKRLTTEQLYIHAKTMVVDDRVAIIGSANINERSQRGLRDSEIAVCVRDTEVINSTMAGKPFKAAKYAYNLRLRLMREHLGVDTDQLEMVEQLVDSLEDIVTDKSRGRIGSSRAEEDEFPSWKYPDSHSFNYFAGTKMNPGIRDYKKISTDPRIQGNEEHRRDVCGDGYDHMNERLKEFKNKTYGPSSYLLPSGVRAPLTPKEISTRDAAIDMMSKLLKESAITSVDAFKRKLYELLTGVDPDGHLPRLGDKPMPYVNDEDRTVHHNEPFPVDPWGFNDPISETFYEDLWFQIADRNTSIFRRVFRCQPDDEVETWNDYKKSMRFENRFHMKQAEEGGPETLESRGPELVDTHELAGELESDMLTVRLIKNATQTATDNIGNLYDLSQKMVVRKVAMDKAPDIAALQAETEPGRLHSSAAKLSRRIRERRSSKDTSKDGSIKNPSMDSFKEKSVEDGSINSPSTLGRGESSFNVETGSKSATYEEYQIDDSNVSPKSKESYHVASSSAAGVPGLPTLSRLLSEPEGFDPKDSEFPDGKRHSQAKLAEGLSVDARGTHRADESDPHFAHTRSEYEGRVANGTVQPYSGVDGAESVRPHRVFTSARRWTHFEQVLDAQVAEEVLAGVTGHLVVFPTEWLNRELDAGNWHFQMDRMAPLEIYD</sequence>
<dbReference type="CDD" id="cd09138">
    <property type="entry name" value="PLDc_vPLD1_2_yPLD_like_1"/>
    <property type="match status" value="1"/>
</dbReference>
<protein>
    <recommendedName>
        <fullName evidence="9">Phospholipase D1</fullName>
        <ecNumber evidence="3">3.1.4.4</ecNumber>
    </recommendedName>
    <alternativeName>
        <fullName evidence="8">Choline phosphatase 1</fullName>
    </alternativeName>
    <alternativeName>
        <fullName evidence="10">Phosphatidylcholine-hydrolyzing phospholipase D1</fullName>
    </alternativeName>
</protein>
<dbReference type="InterPro" id="IPR015679">
    <property type="entry name" value="PLipase_D_fam"/>
</dbReference>
<dbReference type="EMBL" id="NDIQ01000022">
    <property type="protein sequence ID" value="PRT56902.1"/>
    <property type="molecule type" value="Genomic_DNA"/>
</dbReference>
<dbReference type="FunFam" id="3.30.870.10:FF:000011">
    <property type="entry name" value="Phospholipase"/>
    <property type="match status" value="1"/>
</dbReference>
<dbReference type="CDD" id="cd09141">
    <property type="entry name" value="PLDc_vPLD1_2_yPLD_like_2"/>
    <property type="match status" value="1"/>
</dbReference>
<comment type="caution">
    <text evidence="13">The sequence shown here is derived from an EMBL/GenBank/DDBJ whole genome shotgun (WGS) entry which is preliminary data.</text>
</comment>
<feature type="compositionally biased region" description="Basic and acidic residues" evidence="11">
    <location>
        <begin position="1393"/>
        <end position="1404"/>
    </location>
</feature>
<feature type="compositionally biased region" description="Polar residues" evidence="11">
    <location>
        <begin position="1422"/>
        <end position="1445"/>
    </location>
</feature>
<feature type="region of interest" description="Disordered" evidence="11">
    <location>
        <begin position="1372"/>
        <end position="1505"/>
    </location>
</feature>
<evidence type="ECO:0000259" key="12">
    <source>
        <dbReference type="PROSITE" id="PS50035"/>
    </source>
</evidence>
<keyword evidence="4" id="KW-0677">Repeat</keyword>
<evidence type="ECO:0000256" key="2">
    <source>
        <dbReference type="ARBA" id="ARBA00008664"/>
    </source>
</evidence>
<dbReference type="SMART" id="SM00155">
    <property type="entry name" value="PLDc"/>
    <property type="match status" value="2"/>
</dbReference>
<feature type="compositionally biased region" description="Basic and acidic residues" evidence="11">
    <location>
        <begin position="1491"/>
        <end position="1503"/>
    </location>
</feature>
<name>A0A2T0FPJ2_9ASCO</name>
<keyword evidence="5" id="KW-0378">Hydrolase</keyword>
<feature type="region of interest" description="Disordered" evidence="11">
    <location>
        <begin position="1"/>
        <end position="51"/>
    </location>
</feature>
<comment type="catalytic activity">
    <reaction evidence="1">
        <text>a 1,2-diacyl-sn-glycero-3-phosphocholine + H2O = a 1,2-diacyl-sn-glycero-3-phosphate + choline + H(+)</text>
        <dbReference type="Rhea" id="RHEA:14445"/>
        <dbReference type="ChEBI" id="CHEBI:15354"/>
        <dbReference type="ChEBI" id="CHEBI:15377"/>
        <dbReference type="ChEBI" id="CHEBI:15378"/>
        <dbReference type="ChEBI" id="CHEBI:57643"/>
        <dbReference type="ChEBI" id="CHEBI:58608"/>
        <dbReference type="EC" id="3.1.4.4"/>
    </reaction>
</comment>
<dbReference type="RefSeq" id="XP_024666847.1">
    <property type="nucleotide sequence ID" value="XM_024811079.1"/>
</dbReference>
<evidence type="ECO:0000256" key="5">
    <source>
        <dbReference type="ARBA" id="ARBA00022801"/>
    </source>
</evidence>
<keyword evidence="14" id="KW-1185">Reference proteome</keyword>
<dbReference type="GeneID" id="36518270"/>
<feature type="region of interest" description="Disordered" evidence="11">
    <location>
        <begin position="238"/>
        <end position="289"/>
    </location>
</feature>
<evidence type="ECO:0000256" key="1">
    <source>
        <dbReference type="ARBA" id="ARBA00000798"/>
    </source>
</evidence>
<evidence type="ECO:0000256" key="8">
    <source>
        <dbReference type="ARBA" id="ARBA00042228"/>
    </source>
</evidence>
<feature type="domain" description="PLD phosphodiesterase" evidence="12">
    <location>
        <begin position="664"/>
        <end position="691"/>
    </location>
</feature>
<dbReference type="PANTHER" id="PTHR18896">
    <property type="entry name" value="PHOSPHOLIPASE D"/>
    <property type="match status" value="1"/>
</dbReference>
<evidence type="ECO:0000313" key="14">
    <source>
        <dbReference type="Proteomes" id="UP000238350"/>
    </source>
</evidence>
<evidence type="ECO:0000256" key="6">
    <source>
        <dbReference type="ARBA" id="ARBA00022963"/>
    </source>
</evidence>
<feature type="compositionally biased region" description="Polar residues" evidence="11">
    <location>
        <begin position="247"/>
        <end position="257"/>
    </location>
</feature>
<gene>
    <name evidence="13" type="ORF">B9G98_04522</name>
</gene>